<dbReference type="SUPFAM" id="SSF55811">
    <property type="entry name" value="Nudix"/>
    <property type="match status" value="1"/>
</dbReference>
<evidence type="ECO:0000313" key="4">
    <source>
        <dbReference type="EMBL" id="VEG29125.1"/>
    </source>
</evidence>
<dbReference type="GO" id="GO:0016787">
    <property type="term" value="F:hydrolase activity"/>
    <property type="evidence" value="ECO:0007669"/>
    <property type="project" value="UniProtKB-KW"/>
</dbReference>
<keyword evidence="5" id="KW-1185">Reference proteome</keyword>
<dbReference type="EMBL" id="LR134350">
    <property type="protein sequence ID" value="VEG29125.1"/>
    <property type="molecule type" value="Genomic_DNA"/>
</dbReference>
<dbReference type="PROSITE" id="PS51462">
    <property type="entry name" value="NUDIX"/>
    <property type="match status" value="1"/>
</dbReference>
<name>A0A448HIA3_9ACTO</name>
<dbReference type="InterPro" id="IPR000086">
    <property type="entry name" value="NUDIX_hydrolase_dom"/>
</dbReference>
<dbReference type="CDD" id="cd18879">
    <property type="entry name" value="NUDIX_Hydrolase"/>
    <property type="match status" value="1"/>
</dbReference>
<feature type="domain" description="Nudix hydrolase" evidence="3">
    <location>
        <begin position="19"/>
        <end position="154"/>
    </location>
</feature>
<protein>
    <submittedName>
        <fullName evidence="4">RNA pyrophosphohydrolase</fullName>
    </submittedName>
</protein>
<proteinExistence type="predicted"/>
<organism evidence="4 5">
    <name type="scientific">Actinomyces howellii</name>
    <dbReference type="NCBI Taxonomy" id="52771"/>
    <lineage>
        <taxon>Bacteria</taxon>
        <taxon>Bacillati</taxon>
        <taxon>Actinomycetota</taxon>
        <taxon>Actinomycetes</taxon>
        <taxon>Actinomycetales</taxon>
        <taxon>Actinomycetaceae</taxon>
        <taxon>Actinomyces</taxon>
    </lineage>
</organism>
<dbReference type="PANTHER" id="PTHR43046">
    <property type="entry name" value="GDP-MANNOSE MANNOSYL HYDROLASE"/>
    <property type="match status" value="1"/>
</dbReference>
<comment type="cofactor">
    <cofactor evidence="1">
        <name>Mg(2+)</name>
        <dbReference type="ChEBI" id="CHEBI:18420"/>
    </cofactor>
</comment>
<dbReference type="KEGG" id="ahw:NCTC11636_01890"/>
<keyword evidence="2 4" id="KW-0378">Hydrolase</keyword>
<sequence>MPTPEFIVSLRTRIGHDQLWLPGVSLVVLDEADRVLLGRRADNGRWGVVSGIPEPGEQPAAAALRECVEETGVRPEILGVCRVLAEEPFAFPNGDRCVFMDTTFVARAHPEAAAQARVGDEESTAVGWFDLTALPEPLLATTPPRIEVALAWLADPVRAARFA</sequence>
<dbReference type="AlphaFoldDB" id="A0A448HIA3"/>
<reference evidence="4 5" key="1">
    <citation type="submission" date="2018-12" db="EMBL/GenBank/DDBJ databases">
        <authorList>
            <consortium name="Pathogen Informatics"/>
        </authorList>
    </citation>
    <scope>NUCLEOTIDE SEQUENCE [LARGE SCALE GENOMIC DNA]</scope>
    <source>
        <strain evidence="4 5">NCTC11636</strain>
    </source>
</reference>
<evidence type="ECO:0000256" key="2">
    <source>
        <dbReference type="ARBA" id="ARBA00022801"/>
    </source>
</evidence>
<evidence type="ECO:0000259" key="3">
    <source>
        <dbReference type="PROSITE" id="PS51462"/>
    </source>
</evidence>
<dbReference type="Proteomes" id="UP000266895">
    <property type="component" value="Chromosome"/>
</dbReference>
<dbReference type="PANTHER" id="PTHR43046:SF16">
    <property type="entry name" value="ADP-RIBOSE PYROPHOSPHATASE YJHB-RELATED"/>
    <property type="match status" value="1"/>
</dbReference>
<dbReference type="OrthoDB" id="9814308at2"/>
<dbReference type="InterPro" id="IPR015797">
    <property type="entry name" value="NUDIX_hydrolase-like_dom_sf"/>
</dbReference>
<dbReference type="RefSeq" id="WP_126382893.1">
    <property type="nucleotide sequence ID" value="NZ_LR134350.1"/>
</dbReference>
<gene>
    <name evidence="4" type="ORF">NCTC11636_01890</name>
</gene>
<accession>A0A448HIA3</accession>
<evidence type="ECO:0000313" key="5">
    <source>
        <dbReference type="Proteomes" id="UP000266895"/>
    </source>
</evidence>
<dbReference type="Pfam" id="PF00293">
    <property type="entry name" value="NUDIX"/>
    <property type="match status" value="1"/>
</dbReference>
<evidence type="ECO:0000256" key="1">
    <source>
        <dbReference type="ARBA" id="ARBA00001946"/>
    </source>
</evidence>
<dbReference type="Gene3D" id="3.90.79.10">
    <property type="entry name" value="Nucleoside Triphosphate Pyrophosphohydrolase"/>
    <property type="match status" value="1"/>
</dbReference>